<accession>A0A918KCT1</accession>
<dbReference type="EMBL" id="BMWD01000008">
    <property type="protein sequence ID" value="GGX58879.1"/>
    <property type="molecule type" value="Genomic_DNA"/>
</dbReference>
<name>A0A918KCT1_9ACTN</name>
<dbReference type="PANTHER" id="PTHR46553">
    <property type="entry name" value="ADENINE NUCLEOTIDE ALPHA HYDROLASES-LIKE SUPERFAMILY PROTEIN"/>
    <property type="match status" value="1"/>
</dbReference>
<dbReference type="InterPro" id="IPR014729">
    <property type="entry name" value="Rossmann-like_a/b/a_fold"/>
</dbReference>
<dbReference type="Proteomes" id="UP000645555">
    <property type="component" value="Unassembled WGS sequence"/>
</dbReference>
<dbReference type="InterPro" id="IPR006015">
    <property type="entry name" value="Universal_stress_UspA"/>
</dbReference>
<reference evidence="3" key="1">
    <citation type="journal article" date="2014" name="Int. J. Syst. Evol. Microbiol.">
        <title>Complete genome sequence of Corynebacterium casei LMG S-19264T (=DSM 44701T), isolated from a smear-ripened cheese.</title>
        <authorList>
            <consortium name="US DOE Joint Genome Institute (JGI-PGF)"/>
            <person name="Walter F."/>
            <person name="Albersmeier A."/>
            <person name="Kalinowski J."/>
            <person name="Ruckert C."/>
        </authorList>
    </citation>
    <scope>NUCLEOTIDE SEQUENCE</scope>
    <source>
        <strain evidence="3">JCM 4956</strain>
    </source>
</reference>
<organism evidence="3 4">
    <name type="scientific">Streptomyces fructofermentans</name>
    <dbReference type="NCBI Taxonomy" id="152141"/>
    <lineage>
        <taxon>Bacteria</taxon>
        <taxon>Bacillati</taxon>
        <taxon>Actinomycetota</taxon>
        <taxon>Actinomycetes</taxon>
        <taxon>Kitasatosporales</taxon>
        <taxon>Streptomycetaceae</taxon>
        <taxon>Streptomyces</taxon>
    </lineage>
</organism>
<comment type="similarity">
    <text evidence="1">Belongs to the universal stress protein A family.</text>
</comment>
<dbReference type="AlphaFoldDB" id="A0A918KCT1"/>
<dbReference type="RefSeq" id="WP_190035810.1">
    <property type="nucleotide sequence ID" value="NZ_BMWD01000008.1"/>
</dbReference>
<dbReference type="InterPro" id="IPR006016">
    <property type="entry name" value="UspA"/>
</dbReference>
<feature type="domain" description="UspA" evidence="2">
    <location>
        <begin position="156"/>
        <end position="292"/>
    </location>
</feature>
<dbReference type="Gene3D" id="3.40.50.620">
    <property type="entry name" value="HUPs"/>
    <property type="match status" value="2"/>
</dbReference>
<evidence type="ECO:0000313" key="4">
    <source>
        <dbReference type="Proteomes" id="UP000645555"/>
    </source>
</evidence>
<evidence type="ECO:0000259" key="2">
    <source>
        <dbReference type="Pfam" id="PF00582"/>
    </source>
</evidence>
<protein>
    <submittedName>
        <fullName evidence="3">Stress-inducible protein</fullName>
    </submittedName>
</protein>
<dbReference type="SUPFAM" id="SSF52402">
    <property type="entry name" value="Adenine nucleotide alpha hydrolases-like"/>
    <property type="match status" value="2"/>
</dbReference>
<reference evidence="3" key="2">
    <citation type="submission" date="2020-09" db="EMBL/GenBank/DDBJ databases">
        <authorList>
            <person name="Sun Q."/>
            <person name="Ohkuma M."/>
        </authorList>
    </citation>
    <scope>NUCLEOTIDE SEQUENCE</scope>
    <source>
        <strain evidence="3">JCM 4956</strain>
    </source>
</reference>
<gene>
    <name evidence="3" type="ORF">GCM10010515_28250</name>
</gene>
<dbReference type="PANTHER" id="PTHR46553:SF3">
    <property type="entry name" value="ADENINE NUCLEOTIDE ALPHA HYDROLASES-LIKE SUPERFAMILY PROTEIN"/>
    <property type="match status" value="1"/>
</dbReference>
<sequence>MSAGGAALTAGVDGSLASADAAAWAAREAERRGLALRLLSAGPRSAAAPSAQAAAADGLLDRTTVQLAKTHPGLDIDVIRADAPAVPALLAAAAESQTLVLGSRGLSGFTGFLVGSVAFAVAAGAGRPVVLVRPGDLPEDAWTAVHEHISPARAPYHPVVLGLDVDRPADELIAYAFEATAARAAPLHVVHAWSPASLRGYVTGLRPPADDPGIRHARERALAAALRPWRLAYPGTEVAERVVHGHPAHHLLKASARAGLLVVGRRVPAGPGLGRVAHSLVHHSMCAVAVVPHH</sequence>
<dbReference type="Pfam" id="PF00582">
    <property type="entry name" value="Usp"/>
    <property type="match status" value="2"/>
</dbReference>
<feature type="domain" description="UspA" evidence="2">
    <location>
        <begin position="10"/>
        <end position="133"/>
    </location>
</feature>
<dbReference type="PRINTS" id="PR01438">
    <property type="entry name" value="UNVRSLSTRESS"/>
</dbReference>
<keyword evidence="4" id="KW-1185">Reference proteome</keyword>
<proteinExistence type="inferred from homology"/>
<comment type="caution">
    <text evidence="3">The sequence shown here is derived from an EMBL/GenBank/DDBJ whole genome shotgun (WGS) entry which is preliminary data.</text>
</comment>
<evidence type="ECO:0000313" key="3">
    <source>
        <dbReference type="EMBL" id="GGX58879.1"/>
    </source>
</evidence>
<evidence type="ECO:0000256" key="1">
    <source>
        <dbReference type="ARBA" id="ARBA00008791"/>
    </source>
</evidence>